<dbReference type="Proteomes" id="UP001175211">
    <property type="component" value="Unassembled WGS sequence"/>
</dbReference>
<feature type="region of interest" description="Disordered" evidence="1">
    <location>
        <begin position="139"/>
        <end position="158"/>
    </location>
</feature>
<evidence type="ECO:0000313" key="4">
    <source>
        <dbReference type="Proteomes" id="UP001175211"/>
    </source>
</evidence>
<dbReference type="GO" id="GO:0008195">
    <property type="term" value="F:phosphatidate phosphatase activity"/>
    <property type="evidence" value="ECO:0007669"/>
    <property type="project" value="InterPro"/>
</dbReference>
<evidence type="ECO:0000259" key="2">
    <source>
        <dbReference type="Pfam" id="PF09949"/>
    </source>
</evidence>
<dbReference type="EMBL" id="JAUEPS010000073">
    <property type="protein sequence ID" value="KAK0440941.1"/>
    <property type="molecule type" value="Genomic_DNA"/>
</dbReference>
<dbReference type="PANTHER" id="PTHR28208">
    <property type="entry name" value="PHOSPHATIDATE PHOSPHATASE APP1"/>
    <property type="match status" value="1"/>
</dbReference>
<feature type="domain" description="Phosphatidate phosphatase APP1 catalytic" evidence="2">
    <location>
        <begin position="354"/>
        <end position="505"/>
    </location>
</feature>
<evidence type="ECO:0000313" key="3">
    <source>
        <dbReference type="EMBL" id="KAK0440941.1"/>
    </source>
</evidence>
<dbReference type="GeneID" id="85358195"/>
<reference evidence="3" key="1">
    <citation type="submission" date="2023-06" db="EMBL/GenBank/DDBJ databases">
        <authorList>
            <consortium name="Lawrence Berkeley National Laboratory"/>
            <person name="Ahrendt S."/>
            <person name="Sahu N."/>
            <person name="Indic B."/>
            <person name="Wong-Bajracharya J."/>
            <person name="Merenyi Z."/>
            <person name="Ke H.-M."/>
            <person name="Monk M."/>
            <person name="Kocsube S."/>
            <person name="Drula E."/>
            <person name="Lipzen A."/>
            <person name="Balint B."/>
            <person name="Henrissat B."/>
            <person name="Andreopoulos B."/>
            <person name="Martin F.M."/>
            <person name="Harder C.B."/>
            <person name="Rigling D."/>
            <person name="Ford K.L."/>
            <person name="Foster G.D."/>
            <person name="Pangilinan J."/>
            <person name="Papanicolaou A."/>
            <person name="Barry K."/>
            <person name="LaButti K."/>
            <person name="Viragh M."/>
            <person name="Koriabine M."/>
            <person name="Yan M."/>
            <person name="Riley R."/>
            <person name="Champramary S."/>
            <person name="Plett K.L."/>
            <person name="Tsai I.J."/>
            <person name="Slot J."/>
            <person name="Sipos G."/>
            <person name="Plett J."/>
            <person name="Nagy L.G."/>
            <person name="Grigoriev I.V."/>
        </authorList>
    </citation>
    <scope>NUCLEOTIDE SEQUENCE</scope>
    <source>
        <strain evidence="3">CCBAS 213</strain>
    </source>
</reference>
<dbReference type="InterPro" id="IPR036412">
    <property type="entry name" value="HAD-like_sf"/>
</dbReference>
<proteinExistence type="predicted"/>
<sequence>MMSEEMPTSWKSLASSASSRLKGYVAQKDLRARNITLQRRLGVDTENGQSWKEWAGQKISNINKLSYNGSPGTEKIALFPGWAARRYLSDNHEKEGPFEVDVYISGFASVHRSQESASRSQKAFMSLAKSFASLPKLESEGRAEGSSGLASASTEELLGTIKLPPRPQDITEEFEVEALERQFQRLNQSQPSVDLSSLPSRSSSYDVQPPADRDSMTKLSGDLRKFHANLEARLQPFWSSVLANRLVNICLFPKPLNALDDPMSNGPIASQDVPTAADGSFQMRFTIRWEDMCQHPGALHIAFGESNVEHELIVAARLLPPPSPPSTSTAMDFVVPKPVSPIVTARIPLTHCPIRVISDIDDTIKHSDVPGGARSVFRNVFVKDLDDLVIPGMGQWYTRMWNKGVRFHYVSNGPFELLPVLGDFLNIAHLPPGSIKLKSYAGRSLFSGLLSAPAARKRNAVLDILDSFPHSRFILIGDTGEQDMELYAEFASQRPEQILAVFIRHAHNGEPLEDPTGSHPTGEIELRSAPPAYGTESGTMRASRRSTSGTYSTMYAVRTPTTSRKESSQANSDYFAYPLTDEPDSIAEKESSGSGSYFLSNPRTPSRLTEAERKQIELQMRVYSARAMIPKHIPFRVFRSPEDCVEMHQVLS</sequence>
<dbReference type="PANTHER" id="PTHR28208:SF3">
    <property type="entry name" value="PHOSPHATIDATE PHOSPHATASE APP1"/>
    <property type="match status" value="1"/>
</dbReference>
<gene>
    <name evidence="3" type="ORF">EV420DRAFT_1580999</name>
</gene>
<dbReference type="InterPro" id="IPR019236">
    <property type="entry name" value="APP1_cat"/>
</dbReference>
<dbReference type="SUPFAM" id="SSF56784">
    <property type="entry name" value="HAD-like"/>
    <property type="match status" value="1"/>
</dbReference>
<dbReference type="Pfam" id="PF09949">
    <property type="entry name" value="APP1_cat"/>
    <property type="match status" value="1"/>
</dbReference>
<feature type="region of interest" description="Disordered" evidence="1">
    <location>
        <begin position="509"/>
        <end position="570"/>
    </location>
</feature>
<comment type="caution">
    <text evidence="3">The sequence shown here is derived from an EMBL/GenBank/DDBJ whole genome shotgun (WGS) entry which is preliminary data.</text>
</comment>
<keyword evidence="4" id="KW-1185">Reference proteome</keyword>
<organism evidence="3 4">
    <name type="scientific">Armillaria tabescens</name>
    <name type="common">Ringless honey mushroom</name>
    <name type="synonym">Agaricus tabescens</name>
    <dbReference type="NCBI Taxonomy" id="1929756"/>
    <lineage>
        <taxon>Eukaryota</taxon>
        <taxon>Fungi</taxon>
        <taxon>Dikarya</taxon>
        <taxon>Basidiomycota</taxon>
        <taxon>Agaricomycotina</taxon>
        <taxon>Agaricomycetes</taxon>
        <taxon>Agaricomycetidae</taxon>
        <taxon>Agaricales</taxon>
        <taxon>Marasmiineae</taxon>
        <taxon>Physalacriaceae</taxon>
        <taxon>Desarmillaria</taxon>
    </lineage>
</organism>
<evidence type="ECO:0000256" key="1">
    <source>
        <dbReference type="SAM" id="MobiDB-lite"/>
    </source>
</evidence>
<dbReference type="RefSeq" id="XP_060323796.1">
    <property type="nucleotide sequence ID" value="XM_060474647.1"/>
</dbReference>
<dbReference type="GO" id="GO:0030479">
    <property type="term" value="C:actin cortical patch"/>
    <property type="evidence" value="ECO:0007669"/>
    <property type="project" value="TreeGrafter"/>
</dbReference>
<feature type="compositionally biased region" description="Polar residues" evidence="1">
    <location>
        <begin position="592"/>
        <end position="607"/>
    </location>
</feature>
<name>A0AA39MN58_ARMTA</name>
<accession>A0AA39MN58</accession>
<feature type="compositionally biased region" description="Polar residues" evidence="1">
    <location>
        <begin position="536"/>
        <end position="553"/>
    </location>
</feature>
<feature type="region of interest" description="Disordered" evidence="1">
    <location>
        <begin position="188"/>
        <end position="217"/>
    </location>
</feature>
<feature type="compositionally biased region" description="Low complexity" evidence="1">
    <location>
        <begin position="191"/>
        <end position="207"/>
    </location>
</feature>
<protein>
    <recommendedName>
        <fullName evidence="2">Phosphatidate phosphatase APP1 catalytic domain-containing protein</fullName>
    </recommendedName>
</protein>
<dbReference type="InterPro" id="IPR052935">
    <property type="entry name" value="Mg2+_PAP"/>
</dbReference>
<dbReference type="AlphaFoldDB" id="A0AA39MN58"/>
<feature type="region of interest" description="Disordered" evidence="1">
    <location>
        <begin position="584"/>
        <end position="609"/>
    </location>
</feature>